<dbReference type="EMBL" id="GEDC01021814">
    <property type="protein sequence ID" value="JAS15484.1"/>
    <property type="molecule type" value="Transcribed_RNA"/>
</dbReference>
<evidence type="ECO:0000313" key="3">
    <source>
        <dbReference type="EMBL" id="JAS15484.1"/>
    </source>
</evidence>
<gene>
    <name evidence="3" type="ORF">g.40880</name>
    <name evidence="4" type="ORF">g.40883</name>
</gene>
<feature type="non-terminal residue" evidence="3">
    <location>
        <position position="1"/>
    </location>
</feature>
<feature type="region of interest" description="Disordered" evidence="2">
    <location>
        <begin position="218"/>
        <end position="262"/>
    </location>
</feature>
<dbReference type="GO" id="GO:0003713">
    <property type="term" value="F:transcription coactivator activity"/>
    <property type="evidence" value="ECO:0007669"/>
    <property type="project" value="TreeGrafter"/>
</dbReference>
<reference evidence="3" key="1">
    <citation type="submission" date="2015-12" db="EMBL/GenBank/DDBJ databases">
        <title>De novo transcriptome assembly of four potential Pierce s Disease insect vectors from Arizona vineyards.</title>
        <authorList>
            <person name="Tassone E.E."/>
        </authorList>
    </citation>
    <scope>NUCLEOTIDE SEQUENCE</scope>
</reference>
<feature type="region of interest" description="Disordered" evidence="2">
    <location>
        <begin position="34"/>
        <end position="55"/>
    </location>
</feature>
<protein>
    <submittedName>
        <fullName evidence="3">Uncharacterized protein</fullName>
    </submittedName>
</protein>
<keyword evidence="1" id="KW-0175">Coiled coil</keyword>
<evidence type="ECO:0000313" key="4">
    <source>
        <dbReference type="EMBL" id="JAS26051.1"/>
    </source>
</evidence>
<evidence type="ECO:0000256" key="2">
    <source>
        <dbReference type="SAM" id="MobiDB-lite"/>
    </source>
</evidence>
<sequence length="262" mass="29607">YFKEHIEPTLPEIAYFNTDFLDFGVLPSTSSNPKYLGLDSPPHGTGKGDESPGLNNVSTCDEKQVTIIQTNVVLRKRIRKIKQGMKRYNYQLNLLKKEVRHCRGKIADQQKQILEYATRLDEYDKKNEETTRKFSTLLQELNKCKTELQYWRSKSPLNPQCVSCGAAIAPVPNEDLEALANQGVLIHEFMGDAPSIFTPPTAPLLPGSSTDDVWTSWERNDPEVEKVAENRSKRKAASNSETVKSGPTPAKKSRNVLKRSKR</sequence>
<feature type="compositionally biased region" description="Basic and acidic residues" evidence="2">
    <location>
        <begin position="218"/>
        <end position="231"/>
    </location>
</feature>
<evidence type="ECO:0000256" key="1">
    <source>
        <dbReference type="SAM" id="Coils"/>
    </source>
</evidence>
<organism evidence="3">
    <name type="scientific">Clastoptera arizonana</name>
    <name type="common">Arizona spittle bug</name>
    <dbReference type="NCBI Taxonomy" id="38151"/>
    <lineage>
        <taxon>Eukaryota</taxon>
        <taxon>Metazoa</taxon>
        <taxon>Ecdysozoa</taxon>
        <taxon>Arthropoda</taxon>
        <taxon>Hexapoda</taxon>
        <taxon>Insecta</taxon>
        <taxon>Pterygota</taxon>
        <taxon>Neoptera</taxon>
        <taxon>Paraneoptera</taxon>
        <taxon>Hemiptera</taxon>
        <taxon>Auchenorrhyncha</taxon>
        <taxon>Cercopoidea</taxon>
        <taxon>Clastopteridae</taxon>
        <taxon>Clastoptera</taxon>
    </lineage>
</organism>
<dbReference type="EMBL" id="GEDC01011247">
    <property type="protein sequence ID" value="JAS26051.1"/>
    <property type="molecule type" value="Transcribed_RNA"/>
</dbReference>
<feature type="compositionally biased region" description="Basic residues" evidence="2">
    <location>
        <begin position="251"/>
        <end position="262"/>
    </location>
</feature>
<dbReference type="PANTHER" id="PTHR13252">
    <property type="entry name" value="F-BOX ONLY PROTEIN 28"/>
    <property type="match status" value="1"/>
</dbReference>
<dbReference type="AlphaFoldDB" id="A0A1B6CQ18"/>
<dbReference type="InterPro" id="IPR039719">
    <property type="entry name" value="FBXO28"/>
</dbReference>
<feature type="coiled-coil region" evidence="1">
    <location>
        <begin position="92"/>
        <end position="140"/>
    </location>
</feature>
<dbReference type="GO" id="GO:0005634">
    <property type="term" value="C:nucleus"/>
    <property type="evidence" value="ECO:0007669"/>
    <property type="project" value="TreeGrafter"/>
</dbReference>
<dbReference type="PANTHER" id="PTHR13252:SF1">
    <property type="entry name" value="DAMPENED, ISOFORM A"/>
    <property type="match status" value="1"/>
</dbReference>
<name>A0A1B6CQ18_9HEMI</name>
<accession>A0A1B6CQ18</accession>
<proteinExistence type="predicted"/>